<keyword evidence="3 9" id="KW-0812">Transmembrane</keyword>
<keyword evidence="8" id="KW-0862">Zinc</keyword>
<keyword evidence="6 9" id="KW-0472">Membrane</keyword>
<reference evidence="10" key="1">
    <citation type="journal article" date="2023" name="bioRxiv">
        <title>Scaffold-level genome assemblies of two parasitoid biocontrol wasps reveal the parthenogenesis mechanism and an associated novel virus.</title>
        <authorList>
            <person name="Inwood S."/>
            <person name="Skelly J."/>
            <person name="Guhlin J."/>
            <person name="Harrop T."/>
            <person name="Goldson S."/>
            <person name="Dearden P."/>
        </authorList>
    </citation>
    <scope>NUCLEOTIDE SEQUENCE</scope>
    <source>
        <strain evidence="10">Irish</strain>
        <tissue evidence="10">Whole body</tissue>
    </source>
</reference>
<comment type="cofactor">
    <cofactor evidence="8">
        <name>Zn(2+)</name>
        <dbReference type="ChEBI" id="CHEBI:29105"/>
    </cofactor>
</comment>
<feature type="transmembrane region" description="Helical" evidence="9">
    <location>
        <begin position="60"/>
        <end position="78"/>
    </location>
</feature>
<reference evidence="10" key="2">
    <citation type="submission" date="2023-03" db="EMBL/GenBank/DDBJ databases">
        <authorList>
            <person name="Inwood S.N."/>
            <person name="Skelly J.G."/>
            <person name="Guhlin J."/>
            <person name="Harrop T.W.R."/>
            <person name="Goldson S.G."/>
            <person name="Dearden P.K."/>
        </authorList>
    </citation>
    <scope>NUCLEOTIDE SEQUENCE</scope>
    <source>
        <strain evidence="10">Irish</strain>
        <tissue evidence="10">Whole body</tissue>
    </source>
</reference>
<protein>
    <recommendedName>
        <fullName evidence="9">Alkaline ceramidase</fullName>
        <ecNumber evidence="9">3.5.1.-</ecNumber>
    </recommendedName>
</protein>
<feature type="transmembrane region" description="Helical" evidence="9">
    <location>
        <begin position="90"/>
        <end position="108"/>
    </location>
</feature>
<gene>
    <name evidence="10" type="ORF">PV328_007219</name>
</gene>
<feature type="binding site" evidence="7">
    <location>
        <position position="27"/>
    </location>
    <ligand>
        <name>Ca(2+)</name>
        <dbReference type="ChEBI" id="CHEBI:29108"/>
    </ligand>
</feature>
<feature type="transmembrane region" description="Helical" evidence="9">
    <location>
        <begin position="120"/>
        <end position="138"/>
    </location>
</feature>
<keyword evidence="4 9" id="KW-0378">Hydrolase</keyword>
<feature type="binding site" evidence="7">
    <location>
        <position position="13"/>
    </location>
    <ligand>
        <name>Ca(2+)</name>
        <dbReference type="ChEBI" id="CHEBI:29108"/>
    </ligand>
</feature>
<dbReference type="PANTHER" id="PTHR46139">
    <property type="entry name" value="ALKALINE CERAMIDASE"/>
    <property type="match status" value="1"/>
</dbReference>
<name>A0AA39FRC0_9HYME</name>
<keyword evidence="11" id="KW-1185">Reference proteome</keyword>
<feature type="binding site" evidence="7">
    <location>
        <position position="18"/>
    </location>
    <ligand>
        <name>Ca(2+)</name>
        <dbReference type="ChEBI" id="CHEBI:29108"/>
    </ligand>
</feature>
<keyword evidence="7" id="KW-0479">Metal-binding</keyword>
<feature type="transmembrane region" description="Helical" evidence="9">
    <location>
        <begin position="28"/>
        <end position="48"/>
    </location>
</feature>
<accession>A0AA39FRC0</accession>
<feature type="binding site" evidence="8">
    <location>
        <position position="210"/>
    </location>
    <ligand>
        <name>Zn(2+)</name>
        <dbReference type="ChEBI" id="CHEBI:29105"/>
        <note>catalytic</note>
    </ligand>
</feature>
<dbReference type="PANTHER" id="PTHR46139:SF3">
    <property type="entry name" value="ALKALINE CERAMIDASE"/>
    <property type="match status" value="1"/>
</dbReference>
<dbReference type="EC" id="3.5.1.-" evidence="9"/>
<evidence type="ECO:0000256" key="3">
    <source>
        <dbReference type="ARBA" id="ARBA00022692"/>
    </source>
</evidence>
<comment type="caution">
    <text evidence="10">The sequence shown here is derived from an EMBL/GenBank/DDBJ whole genome shotgun (WGS) entry which is preliminary data.</text>
</comment>
<evidence type="ECO:0000256" key="5">
    <source>
        <dbReference type="ARBA" id="ARBA00022989"/>
    </source>
</evidence>
<keyword evidence="9" id="KW-0443">Lipid metabolism</keyword>
<comment type="similarity">
    <text evidence="2 9">Belongs to the alkaline ceramidase family.</text>
</comment>
<feature type="transmembrane region" description="Helical" evidence="9">
    <location>
        <begin position="144"/>
        <end position="162"/>
    </location>
</feature>
<proteinExistence type="inferred from homology"/>
<evidence type="ECO:0000256" key="1">
    <source>
        <dbReference type="ARBA" id="ARBA00004141"/>
    </source>
</evidence>
<dbReference type="GO" id="GO:0016020">
    <property type="term" value="C:membrane"/>
    <property type="evidence" value="ECO:0007669"/>
    <property type="project" value="UniProtKB-SubCell"/>
</dbReference>
<evidence type="ECO:0000256" key="9">
    <source>
        <dbReference type="RuleBase" id="RU364079"/>
    </source>
</evidence>
<dbReference type="InterPro" id="IPR008901">
    <property type="entry name" value="ACER"/>
</dbReference>
<keyword evidence="7" id="KW-0106">Calcium</keyword>
<comment type="function">
    <text evidence="9">Hydrolyzes the sphingolipid ceramide into sphingosine and free fatty acid.</text>
</comment>
<feature type="transmembrane region" description="Helical" evidence="9">
    <location>
        <begin position="208"/>
        <end position="229"/>
    </location>
</feature>
<dbReference type="AlphaFoldDB" id="A0AA39FRC0"/>
<feature type="transmembrane region" description="Helical" evidence="9">
    <location>
        <begin position="169"/>
        <end position="188"/>
    </location>
</feature>
<feature type="binding site" evidence="7">
    <location>
        <position position="14"/>
    </location>
    <ligand>
        <name>Ca(2+)</name>
        <dbReference type="ChEBI" id="CHEBI:29108"/>
    </ligand>
</feature>
<dbReference type="GO" id="GO:0016811">
    <property type="term" value="F:hydrolase activity, acting on carbon-nitrogen (but not peptide) bonds, in linear amides"/>
    <property type="evidence" value="ECO:0007669"/>
    <property type="project" value="InterPro"/>
</dbReference>
<dbReference type="GO" id="GO:0046872">
    <property type="term" value="F:metal ion binding"/>
    <property type="evidence" value="ECO:0007669"/>
    <property type="project" value="UniProtKB-KW"/>
</dbReference>
<evidence type="ECO:0000256" key="4">
    <source>
        <dbReference type="ARBA" id="ARBA00022801"/>
    </source>
</evidence>
<evidence type="ECO:0000256" key="7">
    <source>
        <dbReference type="PIRSR" id="PIRSR608901-1"/>
    </source>
</evidence>
<evidence type="ECO:0000256" key="8">
    <source>
        <dbReference type="PIRSR" id="PIRSR608901-2"/>
    </source>
</evidence>
<keyword evidence="5 9" id="KW-1133">Transmembrane helix</keyword>
<feature type="binding site" evidence="8">
    <location>
        <position position="206"/>
    </location>
    <ligand>
        <name>Zn(2+)</name>
        <dbReference type="ChEBI" id="CHEBI:29105"/>
        <note>catalytic</note>
    </ligand>
</feature>
<feature type="binding site" evidence="7">
    <location>
        <position position="16"/>
    </location>
    <ligand>
        <name>Ca(2+)</name>
        <dbReference type="ChEBI" id="CHEBI:29108"/>
    </ligand>
</feature>
<dbReference type="EMBL" id="JAQQBS010000002">
    <property type="protein sequence ID" value="KAK0174106.1"/>
    <property type="molecule type" value="Genomic_DNA"/>
</dbReference>
<organism evidence="10 11">
    <name type="scientific">Microctonus aethiopoides</name>
    <dbReference type="NCBI Taxonomy" id="144406"/>
    <lineage>
        <taxon>Eukaryota</taxon>
        <taxon>Metazoa</taxon>
        <taxon>Ecdysozoa</taxon>
        <taxon>Arthropoda</taxon>
        <taxon>Hexapoda</taxon>
        <taxon>Insecta</taxon>
        <taxon>Pterygota</taxon>
        <taxon>Neoptera</taxon>
        <taxon>Endopterygota</taxon>
        <taxon>Hymenoptera</taxon>
        <taxon>Apocrita</taxon>
        <taxon>Ichneumonoidea</taxon>
        <taxon>Braconidae</taxon>
        <taxon>Euphorinae</taxon>
        <taxon>Microctonus</taxon>
    </lineage>
</organism>
<dbReference type="GO" id="GO:0046514">
    <property type="term" value="P:ceramide catabolic process"/>
    <property type="evidence" value="ECO:0007669"/>
    <property type="project" value="TreeGrafter"/>
</dbReference>
<dbReference type="Pfam" id="PF05875">
    <property type="entry name" value="Ceramidase"/>
    <property type="match status" value="1"/>
</dbReference>
<evidence type="ECO:0000313" key="11">
    <source>
        <dbReference type="Proteomes" id="UP001168990"/>
    </source>
</evidence>
<sequence length="269" mass="31011">MWKPFEPGSSPVDWCEGNYNISPIIAEFTNTLSNIVFLLLPPILIHLFKDYGRFVNPAIHVIWILLMVVGLSSAYFHATLSLIGQLCDELAILWVYMAGLCMFFPKRFIPNIFKNSRKLFSIFVSLTTLIITGLALIYPAVNAFALMSLCIPAFIFMIIQLRTTKSMRVYRLGCRCGAILILAVTCWLNDRLFCDTWLNLNFPYLHALWHLFIFIASYTTTVLFAYFAVNDERPQQSPVLKYWPRDNFELGIPYVTIKCYVRIDTNTDI</sequence>
<dbReference type="Proteomes" id="UP001168990">
    <property type="component" value="Unassembled WGS sequence"/>
</dbReference>
<evidence type="ECO:0000256" key="6">
    <source>
        <dbReference type="ARBA" id="ARBA00023136"/>
    </source>
</evidence>
<feature type="binding site" evidence="8">
    <location>
        <position position="77"/>
    </location>
    <ligand>
        <name>Zn(2+)</name>
        <dbReference type="ChEBI" id="CHEBI:29105"/>
        <note>catalytic</note>
    </ligand>
</feature>
<comment type="subcellular location">
    <subcellularLocation>
        <location evidence="1">Membrane</location>
        <topology evidence="1">Multi-pass membrane protein</topology>
    </subcellularLocation>
</comment>
<evidence type="ECO:0000313" key="10">
    <source>
        <dbReference type="EMBL" id="KAK0174106.1"/>
    </source>
</evidence>
<evidence type="ECO:0000256" key="2">
    <source>
        <dbReference type="ARBA" id="ARBA00009780"/>
    </source>
</evidence>